<keyword evidence="6" id="KW-1185">Reference proteome</keyword>
<evidence type="ECO:0000313" key="9">
    <source>
        <dbReference type="Proteomes" id="UP000317728"/>
    </source>
</evidence>
<dbReference type="Proteomes" id="UP000180113">
    <property type="component" value="Unassembled WGS sequence"/>
</dbReference>
<dbReference type="GeneID" id="31681002"/>
<evidence type="ECO:0000313" key="3">
    <source>
        <dbReference type="EMBL" id="OHU47603.1"/>
    </source>
</evidence>
<dbReference type="OrthoDB" id="4764360at2"/>
<dbReference type="Proteomes" id="UP000179441">
    <property type="component" value="Unassembled WGS sequence"/>
</dbReference>
<sequence>MFKSTLGLSAVACTSLALLSAAPASAGPKSPQTPSELGAQLQSQGYKVQYERIGNCALDAGSVVGTRIGPAVWADTTTQTKAGGGVGDGAGTRGGVTWSHDVDHQIAYITVACKRAAK</sequence>
<evidence type="ECO:0008006" key="10">
    <source>
        <dbReference type="Google" id="ProtNLM"/>
    </source>
</evidence>
<organism evidence="2 8">
    <name type="scientific">Mycobacteroides chelonae</name>
    <name type="common">Mycobacterium chelonae</name>
    <dbReference type="NCBI Taxonomy" id="1774"/>
    <lineage>
        <taxon>Bacteria</taxon>
        <taxon>Bacillati</taxon>
        <taxon>Actinomycetota</taxon>
        <taxon>Actinomycetes</taxon>
        <taxon>Mycobacteriales</taxon>
        <taxon>Mycobacteriaceae</taxon>
        <taxon>Mycobacteroides</taxon>
    </lineage>
</organism>
<protein>
    <recommendedName>
        <fullName evidence="10">DUF732 domain-containing protein</fullName>
    </recommendedName>
</protein>
<gene>
    <name evidence="2" type="ORF">BKG62_08850</name>
    <name evidence="3" type="ORF">BKG82_24865</name>
    <name evidence="4" type="ORF">BKG84_18650</name>
    <name evidence="5" type="ORF">FJK96_17740</name>
</gene>
<dbReference type="Proteomes" id="UP000317728">
    <property type="component" value="Chromosome"/>
</dbReference>
<dbReference type="Proteomes" id="UP000180043">
    <property type="component" value="Unassembled WGS sequence"/>
</dbReference>
<dbReference type="EMBL" id="MLIQ01000032">
    <property type="protein sequence ID" value="OHU47603.1"/>
    <property type="molecule type" value="Genomic_DNA"/>
</dbReference>
<reference evidence="5 9" key="3">
    <citation type="submission" date="2019-06" db="EMBL/GenBank/DDBJ databases">
        <title>Whole geneome sequnce of Mycobacteroides chelonae M77 isolated from bovine milk from Meghalaya, India.</title>
        <authorList>
            <person name="Vise E."/>
            <person name="Das S."/>
            <person name="Garg A."/>
            <person name="Ghatak S."/>
            <person name="Shakuntala I."/>
            <person name="Milton A.A.P."/>
            <person name="Karam A."/>
            <person name="Sanjukta R."/>
            <person name="Puro K."/>
            <person name="Sen A."/>
        </authorList>
    </citation>
    <scope>NUCLEOTIDE SEQUENCE [LARGE SCALE GENOMIC DNA]</scope>
    <source>
        <strain evidence="5 9">M77</strain>
    </source>
</reference>
<feature type="chain" id="PRO_5011849816" description="DUF732 domain-containing protein" evidence="1">
    <location>
        <begin position="27"/>
        <end position="118"/>
    </location>
</feature>
<evidence type="ECO:0000313" key="4">
    <source>
        <dbReference type="EMBL" id="OHU80108.1"/>
    </source>
</evidence>
<dbReference type="HOGENOM" id="CLU_2070484_0_0_11"/>
<dbReference type="PATRIC" id="fig|1774.35.peg.3408"/>
<feature type="signal peptide" evidence="1">
    <location>
        <begin position="1"/>
        <end position="26"/>
    </location>
</feature>
<evidence type="ECO:0000313" key="5">
    <source>
        <dbReference type="EMBL" id="QDF71813.1"/>
    </source>
</evidence>
<evidence type="ECO:0000313" key="8">
    <source>
        <dbReference type="Proteomes" id="UP000180113"/>
    </source>
</evidence>
<keyword evidence="1" id="KW-0732">Signal</keyword>
<dbReference type="AlphaFoldDB" id="A0A0E3XR19"/>
<dbReference type="EMBL" id="CP041150">
    <property type="protein sequence ID" value="QDF71813.1"/>
    <property type="molecule type" value="Genomic_DNA"/>
</dbReference>
<reference evidence="6 7" key="2">
    <citation type="submission" date="2016-10" db="EMBL/GenBank/DDBJ databases">
        <title>Evaluation of Human, Veterinary and Environmental Mycobacterium chelonae Isolates by Core Genome Phylogenomic Analysis, Targeted Gene Comparison, and Anti-microbial Susceptibility Patterns: A Tale of Mistaken Identities.</title>
        <authorList>
            <person name="Fogelson S.B."/>
            <person name="Camus A.C."/>
            <person name="Lorenz W."/>
            <person name="Vasireddy R."/>
            <person name="Vasireddy S."/>
            <person name="Smith T."/>
            <person name="Brown-Elliott B.A."/>
            <person name="Wallace R.J.Jr."/>
            <person name="Hasan N.A."/>
            <person name="Reischl U."/>
            <person name="Sanchez S."/>
        </authorList>
    </citation>
    <scope>NUCLEOTIDE SEQUENCE [LARGE SCALE GENOMIC DNA]</scope>
    <source>
        <strain evidence="3 7">15515</strain>
        <strain evidence="4 6">15518</strain>
    </source>
</reference>
<evidence type="ECO:0000313" key="2">
    <source>
        <dbReference type="EMBL" id="OHT51064.1"/>
    </source>
</evidence>
<evidence type="ECO:0000313" key="6">
    <source>
        <dbReference type="Proteomes" id="UP000179441"/>
    </source>
</evidence>
<evidence type="ECO:0000256" key="1">
    <source>
        <dbReference type="SAM" id="SignalP"/>
    </source>
</evidence>
<dbReference type="RefSeq" id="WP_044105227.1">
    <property type="nucleotide sequence ID" value="NZ_BSAK01000012.1"/>
</dbReference>
<evidence type="ECO:0000313" key="7">
    <source>
        <dbReference type="Proteomes" id="UP000180043"/>
    </source>
</evidence>
<dbReference type="EMBL" id="MLHW01000009">
    <property type="protein sequence ID" value="OHT51064.1"/>
    <property type="molecule type" value="Genomic_DNA"/>
</dbReference>
<proteinExistence type="predicted"/>
<dbReference type="EMBL" id="MLIS01000001">
    <property type="protein sequence ID" value="OHU80108.1"/>
    <property type="molecule type" value="Genomic_DNA"/>
</dbReference>
<reference evidence="2 8" key="1">
    <citation type="submission" date="2016-10" db="EMBL/GenBank/DDBJ databases">
        <title>Evaluation of Human, Animal and Environmental Mycobacterium chelonae Isolates by Core Genome Phylogenomic Analysis, Targeted Gene Comparison, and Anti-microbial Susceptibility Patterns: A Tale of Mistaken Identities.</title>
        <authorList>
            <person name="Fogelson S.B."/>
            <person name="Camus A.C."/>
            <person name="Lorenz W."/>
            <person name="Vasireddy R."/>
            <person name="Vasireddy S."/>
            <person name="Smith T."/>
            <person name="Brown-Elliott B.A."/>
            <person name="Wallace R.J.Jr."/>
            <person name="Hasan N.A."/>
            <person name="Reischl U."/>
            <person name="Sanchez S."/>
        </authorList>
    </citation>
    <scope>NUCLEOTIDE SEQUENCE [LARGE SCALE GENOMIC DNA]</scope>
    <source>
        <strain evidence="2 8">42895</strain>
    </source>
</reference>
<accession>A0A0E3XR19</accession>
<name>A0A0E3XR19_MYCCH</name>